<dbReference type="EMBL" id="JAATIT010000003">
    <property type="protein sequence ID" value="NJB90116.1"/>
    <property type="molecule type" value="Genomic_DNA"/>
</dbReference>
<reference evidence="1 2" key="1">
    <citation type="submission" date="2020-03" db="EMBL/GenBank/DDBJ databases">
        <title>Genomic Encyclopedia of Type Strains, Phase IV (KMG-IV): sequencing the most valuable type-strain genomes for metagenomic binning, comparative biology and taxonomic classification.</title>
        <authorList>
            <person name="Goeker M."/>
        </authorList>
    </citation>
    <scope>NUCLEOTIDE SEQUENCE [LARGE SCALE GENOMIC DNA]</scope>
    <source>
        <strain evidence="1 2">DSM 25229</strain>
    </source>
</reference>
<gene>
    <name evidence="1" type="ORF">GGR90_002310</name>
</gene>
<proteinExistence type="predicted"/>
<evidence type="ECO:0000313" key="2">
    <source>
        <dbReference type="Proteomes" id="UP000535078"/>
    </source>
</evidence>
<keyword evidence="2" id="KW-1185">Reference proteome</keyword>
<dbReference type="Proteomes" id="UP000535078">
    <property type="component" value="Unassembled WGS sequence"/>
</dbReference>
<dbReference type="AlphaFoldDB" id="A0A7X5XS99"/>
<organism evidence="1 2">
    <name type="scientific">Sphingopyxis italica</name>
    <dbReference type="NCBI Taxonomy" id="1129133"/>
    <lineage>
        <taxon>Bacteria</taxon>
        <taxon>Pseudomonadati</taxon>
        <taxon>Pseudomonadota</taxon>
        <taxon>Alphaproteobacteria</taxon>
        <taxon>Sphingomonadales</taxon>
        <taxon>Sphingomonadaceae</taxon>
        <taxon>Sphingopyxis</taxon>
    </lineage>
</organism>
<name>A0A7X5XS99_9SPHN</name>
<protein>
    <submittedName>
        <fullName evidence="1">Putative PP-loop superfamily ATPase</fullName>
    </submittedName>
</protein>
<sequence length="159" mass="16878">MTPTTDERLASVIRSLTEVVLPHLPADASLAQEQVQLAIGHLQILRLQFDSVLGFEAEELADTEALASELAAAIDGGRDTSAAVAALKAAIGAVNADVRGSLTGLNRAIERVVQAVSADGAEGAKARLSEIILRREGNRVEKDRRWFLPYGFDTMDAAA</sequence>
<evidence type="ECO:0000313" key="1">
    <source>
        <dbReference type="EMBL" id="NJB90116.1"/>
    </source>
</evidence>
<accession>A0A7X5XS99</accession>
<dbReference type="RefSeq" id="WP_167921596.1">
    <property type="nucleotide sequence ID" value="NZ_JAATIT010000003.1"/>
</dbReference>
<comment type="caution">
    <text evidence="1">The sequence shown here is derived from an EMBL/GenBank/DDBJ whole genome shotgun (WGS) entry which is preliminary data.</text>
</comment>